<evidence type="ECO:0000313" key="1">
    <source>
        <dbReference type="EMBL" id="QDU44681.1"/>
    </source>
</evidence>
<dbReference type="InterPro" id="IPR010869">
    <property type="entry name" value="DUF1501"/>
</dbReference>
<dbReference type="Gene3D" id="3.40.720.10">
    <property type="entry name" value="Alkaline Phosphatase, subunit A"/>
    <property type="match status" value="1"/>
</dbReference>
<evidence type="ECO:0000313" key="2">
    <source>
        <dbReference type="Proteomes" id="UP000319383"/>
    </source>
</evidence>
<dbReference type="KEGG" id="sdyn:Mal52_31670"/>
<reference evidence="1 2" key="1">
    <citation type="submission" date="2019-02" db="EMBL/GenBank/DDBJ databases">
        <title>Deep-cultivation of Planctomycetes and their phenomic and genomic characterization uncovers novel biology.</title>
        <authorList>
            <person name="Wiegand S."/>
            <person name="Jogler M."/>
            <person name="Boedeker C."/>
            <person name="Pinto D."/>
            <person name="Vollmers J."/>
            <person name="Rivas-Marin E."/>
            <person name="Kohn T."/>
            <person name="Peeters S.H."/>
            <person name="Heuer A."/>
            <person name="Rast P."/>
            <person name="Oberbeckmann S."/>
            <person name="Bunk B."/>
            <person name="Jeske O."/>
            <person name="Meyerdierks A."/>
            <person name="Storesund J.E."/>
            <person name="Kallscheuer N."/>
            <person name="Luecker S."/>
            <person name="Lage O.M."/>
            <person name="Pohl T."/>
            <person name="Merkel B.J."/>
            <person name="Hornburger P."/>
            <person name="Mueller R.-W."/>
            <person name="Bruemmer F."/>
            <person name="Labrenz M."/>
            <person name="Spormann A.M."/>
            <person name="Op den Camp H."/>
            <person name="Overmann J."/>
            <person name="Amann R."/>
            <person name="Jetten M.S.M."/>
            <person name="Mascher T."/>
            <person name="Medema M.H."/>
            <person name="Devos D.P."/>
            <person name="Kaster A.-K."/>
            <person name="Ovreas L."/>
            <person name="Rohde M."/>
            <person name="Galperin M.Y."/>
            <person name="Jogler C."/>
        </authorList>
    </citation>
    <scope>NUCLEOTIDE SEQUENCE [LARGE SCALE GENOMIC DNA]</scope>
    <source>
        <strain evidence="1 2">Mal52</strain>
    </source>
</reference>
<dbReference type="Proteomes" id="UP000319383">
    <property type="component" value="Chromosome"/>
</dbReference>
<accession>A0A517ZQC8</accession>
<dbReference type="PANTHER" id="PTHR43737">
    <property type="entry name" value="BLL7424 PROTEIN"/>
    <property type="match status" value="1"/>
</dbReference>
<evidence type="ECO:0008006" key="3">
    <source>
        <dbReference type="Google" id="ProtNLM"/>
    </source>
</evidence>
<dbReference type="PANTHER" id="PTHR43737:SF1">
    <property type="entry name" value="DUF1501 DOMAIN-CONTAINING PROTEIN"/>
    <property type="match status" value="1"/>
</dbReference>
<name>A0A517ZQC8_9PLAN</name>
<dbReference type="RefSeq" id="WP_197534202.1">
    <property type="nucleotide sequence ID" value="NZ_CP036276.1"/>
</dbReference>
<protein>
    <recommendedName>
        <fullName evidence="3">Sulfatase</fullName>
    </recommendedName>
</protein>
<keyword evidence="2" id="KW-1185">Reference proteome</keyword>
<dbReference type="AlphaFoldDB" id="A0A517ZQC8"/>
<dbReference type="SUPFAM" id="SSF53649">
    <property type="entry name" value="Alkaline phosphatase-like"/>
    <property type="match status" value="1"/>
</dbReference>
<dbReference type="Pfam" id="PF07394">
    <property type="entry name" value="DUF1501"/>
    <property type="match status" value="1"/>
</dbReference>
<organism evidence="1 2">
    <name type="scientific">Symmachiella dynata</name>
    <dbReference type="NCBI Taxonomy" id="2527995"/>
    <lineage>
        <taxon>Bacteria</taxon>
        <taxon>Pseudomonadati</taxon>
        <taxon>Planctomycetota</taxon>
        <taxon>Planctomycetia</taxon>
        <taxon>Planctomycetales</taxon>
        <taxon>Planctomycetaceae</taxon>
        <taxon>Symmachiella</taxon>
    </lineage>
</organism>
<dbReference type="EMBL" id="CP036276">
    <property type="protein sequence ID" value="QDU44681.1"/>
    <property type="molecule type" value="Genomic_DNA"/>
</dbReference>
<gene>
    <name evidence="1" type="ORF">Mal52_31670</name>
</gene>
<dbReference type="InterPro" id="IPR017850">
    <property type="entry name" value="Alkaline_phosphatase_core_sf"/>
</dbReference>
<proteinExistence type="predicted"/>
<sequence length="453" mass="49617">MLEFVDPWAGFHDRVSRREVVTLGGIGALTLTGMAANTAAQESTSRGTAKRLIFLSLFGGPPHQETYDIQEEAPADFRGEFQSIATSQPGFRICEYMPKLAKLAHMYTVIRSMTHPDNGHESAYYALMTGRPYPQPNTANARPAPTDFPNYGSAISYLRPIQKPVPSFVLTGGLISTHIGQTGGFLGQSWAPYVLKQDANEPDFNVPEFKLLDDIPLTRLDRRQGLLDSLSTRDKASKQQPGASNFATYQERAFDILTSARTRAAFNIEAESPATRAAYGDHPFGQNVLLSRRLVEAGVPVVQVNYRNRGDGGLDTHHDNFNICKGHLLPKLDSCISALLIDLEERGLLDETLVVASGEFGRTPRINHNAGRDHWGGCCSLLIAGGGIKRGYLYGSSNRTGAYPATDPIGPWDLYATIMHCCGVDPETMIHDSEGRPHRLCEGTVIDNVLQKS</sequence>